<keyword evidence="3 5" id="KW-0807">Transducer</keyword>
<dbReference type="Pfam" id="PF00672">
    <property type="entry name" value="HAMP"/>
    <property type="match status" value="1"/>
</dbReference>
<feature type="transmembrane region" description="Helical" evidence="8">
    <location>
        <begin position="193"/>
        <end position="215"/>
    </location>
</feature>
<feature type="domain" description="Methyl-accepting transducer" evidence="9">
    <location>
        <begin position="273"/>
        <end position="488"/>
    </location>
</feature>
<evidence type="ECO:0000256" key="7">
    <source>
        <dbReference type="SAM" id="MobiDB-lite"/>
    </source>
</evidence>
<dbReference type="Pfam" id="PF12729">
    <property type="entry name" value="4HB_MCP_1"/>
    <property type="match status" value="1"/>
</dbReference>
<proteinExistence type="inferred from homology"/>
<dbReference type="PANTHER" id="PTHR43531">
    <property type="entry name" value="PROTEIN ICFG"/>
    <property type="match status" value="1"/>
</dbReference>
<dbReference type="InterPro" id="IPR003660">
    <property type="entry name" value="HAMP_dom"/>
</dbReference>
<comment type="subcellular location">
    <subcellularLocation>
        <location evidence="1">Membrane</location>
    </subcellularLocation>
</comment>
<dbReference type="PANTHER" id="PTHR43531:SF11">
    <property type="entry name" value="METHYL-ACCEPTING CHEMOTAXIS PROTEIN 3"/>
    <property type="match status" value="1"/>
</dbReference>
<feature type="domain" description="HAMP" evidence="10">
    <location>
        <begin position="216"/>
        <end position="268"/>
    </location>
</feature>
<dbReference type="SUPFAM" id="SSF58104">
    <property type="entry name" value="Methyl-accepting chemotaxis protein (MCP) signaling domain"/>
    <property type="match status" value="1"/>
</dbReference>
<dbReference type="RefSeq" id="WP_090249645.1">
    <property type="nucleotide sequence ID" value="NZ_FOAA01000001.1"/>
</dbReference>
<dbReference type="CDD" id="cd06225">
    <property type="entry name" value="HAMP"/>
    <property type="match status" value="1"/>
</dbReference>
<dbReference type="STRING" id="1396821.SAMN05444515_101155"/>
<evidence type="ECO:0000259" key="10">
    <source>
        <dbReference type="PROSITE" id="PS50885"/>
    </source>
</evidence>
<keyword evidence="6" id="KW-0175">Coiled coil</keyword>
<evidence type="ECO:0000313" key="12">
    <source>
        <dbReference type="Proteomes" id="UP000199256"/>
    </source>
</evidence>
<dbReference type="SMART" id="SM00283">
    <property type="entry name" value="MA"/>
    <property type="match status" value="1"/>
</dbReference>
<keyword evidence="2" id="KW-0145">Chemotaxis</keyword>
<sequence length="546" mass="58862">MAWINNLRVGVRLLVAFALMALITAIVGWVGIANTARVDTLAGEMYQRELTGLSEIKEANVQMLNGSRAIRNLLLAGSPEERQALVQQIAHYTTAESEHVQRAREQFDSREAQQLFTRYEAMTTERDRLTNQLIAMVREEALEANRQTVNFVNAELRPVGDALDNLMTELSRLKESNAADLAEEASQVYQRGMFQMSALVIISVLAGMGLGLMIANSISRPLKRAAGVANQLAQGDMRVQIDNATRDETGQVLNAMRNMVDRLSQIIYEVRTAADSLAGASEQVSSTSQSMSQGATEQASNVEETSAAVEEMSASIDQNTENAKVTDGMAAKAAREATDGGQAVQQTVTAMKSIADKISIIDDIAYQTNLLALNAAIEAARAGEHGKGFAVVATEVRKLAERSQVAAREIGDLAGHSVELAERAGHLLEEMVPSITRTSDLVQEITSASEEQATGVAQINTSMTQLSTVSQQNAAASEQLAATAEEMSAQAEQLQNSMGFFQLHEGVQGSRKSVSPRNAAEVKNQPRQTSAVGLSGSVDEKDFVRF</sequence>
<dbReference type="PROSITE" id="PS50885">
    <property type="entry name" value="HAMP"/>
    <property type="match status" value="1"/>
</dbReference>
<dbReference type="FunFam" id="1.10.287.950:FF:000001">
    <property type="entry name" value="Methyl-accepting chemotaxis sensory transducer"/>
    <property type="match status" value="1"/>
</dbReference>
<dbReference type="Pfam" id="PF00015">
    <property type="entry name" value="MCPsignal"/>
    <property type="match status" value="1"/>
</dbReference>
<dbReference type="InterPro" id="IPR051310">
    <property type="entry name" value="MCP_chemotaxis"/>
</dbReference>
<evidence type="ECO:0000256" key="3">
    <source>
        <dbReference type="ARBA" id="ARBA00023224"/>
    </source>
</evidence>
<feature type="region of interest" description="Disordered" evidence="7">
    <location>
        <begin position="507"/>
        <end position="546"/>
    </location>
</feature>
<dbReference type="Proteomes" id="UP000199256">
    <property type="component" value="Unassembled WGS sequence"/>
</dbReference>
<keyword evidence="8" id="KW-1133">Transmembrane helix</keyword>
<dbReference type="InterPro" id="IPR004090">
    <property type="entry name" value="Chemotax_Me-accpt_rcpt"/>
</dbReference>
<dbReference type="GO" id="GO:0004888">
    <property type="term" value="F:transmembrane signaling receptor activity"/>
    <property type="evidence" value="ECO:0007669"/>
    <property type="project" value="InterPro"/>
</dbReference>
<evidence type="ECO:0000256" key="5">
    <source>
        <dbReference type="PROSITE-ProRule" id="PRU00284"/>
    </source>
</evidence>
<organism evidence="11 12">
    <name type="scientific">Ectothiorhodospira marina</name>
    <dbReference type="NCBI Taxonomy" id="1396821"/>
    <lineage>
        <taxon>Bacteria</taxon>
        <taxon>Pseudomonadati</taxon>
        <taxon>Pseudomonadota</taxon>
        <taxon>Gammaproteobacteria</taxon>
        <taxon>Chromatiales</taxon>
        <taxon>Ectothiorhodospiraceae</taxon>
        <taxon>Ectothiorhodospira</taxon>
    </lineage>
</organism>
<reference evidence="12" key="1">
    <citation type="submission" date="2016-10" db="EMBL/GenBank/DDBJ databases">
        <authorList>
            <person name="Varghese N."/>
            <person name="Submissions S."/>
        </authorList>
    </citation>
    <scope>NUCLEOTIDE SEQUENCE [LARGE SCALE GENOMIC DNA]</scope>
    <source>
        <strain evidence="12">DSM 241</strain>
    </source>
</reference>
<dbReference type="AlphaFoldDB" id="A0A1H7FGJ6"/>
<dbReference type="GO" id="GO:0007165">
    <property type="term" value="P:signal transduction"/>
    <property type="evidence" value="ECO:0007669"/>
    <property type="project" value="UniProtKB-KW"/>
</dbReference>
<keyword evidence="8" id="KW-0812">Transmembrane</keyword>
<dbReference type="InterPro" id="IPR024478">
    <property type="entry name" value="HlyB_4HB_MCP"/>
</dbReference>
<comment type="similarity">
    <text evidence="4">Belongs to the methyl-accepting chemotaxis (MCP) protein family.</text>
</comment>
<dbReference type="OrthoDB" id="9781845at2"/>
<dbReference type="GO" id="GO:0006935">
    <property type="term" value="P:chemotaxis"/>
    <property type="evidence" value="ECO:0007669"/>
    <property type="project" value="UniProtKB-KW"/>
</dbReference>
<feature type="coiled-coil region" evidence="6">
    <location>
        <begin position="112"/>
        <end position="139"/>
    </location>
</feature>
<protein>
    <submittedName>
        <fullName evidence="11">Methyl-accepting chemotaxis protein</fullName>
    </submittedName>
</protein>
<keyword evidence="8" id="KW-0472">Membrane</keyword>
<evidence type="ECO:0000259" key="9">
    <source>
        <dbReference type="PROSITE" id="PS50111"/>
    </source>
</evidence>
<evidence type="ECO:0000313" key="11">
    <source>
        <dbReference type="EMBL" id="SEK22415.1"/>
    </source>
</evidence>
<dbReference type="PROSITE" id="PS50111">
    <property type="entry name" value="CHEMOTAXIS_TRANSDUC_2"/>
    <property type="match status" value="1"/>
</dbReference>
<evidence type="ECO:0000256" key="8">
    <source>
        <dbReference type="SAM" id="Phobius"/>
    </source>
</evidence>
<feature type="transmembrane region" description="Helical" evidence="8">
    <location>
        <begin position="12"/>
        <end position="32"/>
    </location>
</feature>
<name>A0A1H7FGJ6_9GAMM</name>
<gene>
    <name evidence="11" type="ORF">SAMN05444515_101155</name>
</gene>
<dbReference type="EMBL" id="FOAA01000001">
    <property type="protein sequence ID" value="SEK22415.1"/>
    <property type="molecule type" value="Genomic_DNA"/>
</dbReference>
<dbReference type="Gene3D" id="1.10.287.950">
    <property type="entry name" value="Methyl-accepting chemotaxis protein"/>
    <property type="match status" value="1"/>
</dbReference>
<evidence type="ECO:0000256" key="2">
    <source>
        <dbReference type="ARBA" id="ARBA00022500"/>
    </source>
</evidence>
<evidence type="ECO:0000256" key="4">
    <source>
        <dbReference type="ARBA" id="ARBA00029447"/>
    </source>
</evidence>
<dbReference type="GO" id="GO:0005886">
    <property type="term" value="C:plasma membrane"/>
    <property type="evidence" value="ECO:0007669"/>
    <property type="project" value="TreeGrafter"/>
</dbReference>
<evidence type="ECO:0000256" key="1">
    <source>
        <dbReference type="ARBA" id="ARBA00004370"/>
    </source>
</evidence>
<dbReference type="PRINTS" id="PR00260">
    <property type="entry name" value="CHEMTRNSDUCR"/>
</dbReference>
<evidence type="ECO:0000256" key="6">
    <source>
        <dbReference type="SAM" id="Coils"/>
    </source>
</evidence>
<dbReference type="SMART" id="SM00304">
    <property type="entry name" value="HAMP"/>
    <property type="match status" value="1"/>
</dbReference>
<accession>A0A1H7FGJ6</accession>
<dbReference type="InterPro" id="IPR004089">
    <property type="entry name" value="MCPsignal_dom"/>
</dbReference>
<keyword evidence="12" id="KW-1185">Reference proteome</keyword>